<organism evidence="1 2">
    <name type="scientific">Romanomermis culicivorax</name>
    <name type="common">Nematode worm</name>
    <dbReference type="NCBI Taxonomy" id="13658"/>
    <lineage>
        <taxon>Eukaryota</taxon>
        <taxon>Metazoa</taxon>
        <taxon>Ecdysozoa</taxon>
        <taxon>Nematoda</taxon>
        <taxon>Enoplea</taxon>
        <taxon>Dorylaimia</taxon>
        <taxon>Mermithida</taxon>
        <taxon>Mermithoidea</taxon>
        <taxon>Mermithidae</taxon>
        <taxon>Romanomermis</taxon>
    </lineage>
</organism>
<accession>A0A915IBE8</accession>
<proteinExistence type="predicted"/>
<dbReference type="AlphaFoldDB" id="A0A915IBE8"/>
<evidence type="ECO:0000313" key="2">
    <source>
        <dbReference type="WBParaSite" id="nRc.2.0.1.t11495-RA"/>
    </source>
</evidence>
<sequence length="158" mass="18467">MIYDLAENRKEYGKLLAFHFYYLKPDLQLFSSVVMQTILDQFNRIFVRLVAVHKRTTATTVHDLSPTVAHHFRKSVVTVNDGVIDDLGIGQYEIATCSCGNYKKKEIIYVQNYLQMKIYNVDLAGIALMCKRALQSFKMIEKILFDEFYTEEDRPFFT</sequence>
<dbReference type="Proteomes" id="UP000887565">
    <property type="component" value="Unplaced"/>
</dbReference>
<name>A0A915IBE8_ROMCU</name>
<dbReference type="WBParaSite" id="nRc.2.0.1.t11495-RA">
    <property type="protein sequence ID" value="nRc.2.0.1.t11495-RA"/>
    <property type="gene ID" value="nRc.2.0.1.g11495"/>
</dbReference>
<reference evidence="2" key="1">
    <citation type="submission" date="2022-11" db="UniProtKB">
        <authorList>
            <consortium name="WormBaseParasite"/>
        </authorList>
    </citation>
    <scope>IDENTIFICATION</scope>
</reference>
<keyword evidence="1" id="KW-1185">Reference proteome</keyword>
<evidence type="ECO:0000313" key="1">
    <source>
        <dbReference type="Proteomes" id="UP000887565"/>
    </source>
</evidence>
<protein>
    <submittedName>
        <fullName evidence="2">Uncharacterized protein</fullName>
    </submittedName>
</protein>